<dbReference type="AlphaFoldDB" id="A0A3B0MTE0"/>
<gene>
    <name evidence="2" type="ORF">ROE7235_01857</name>
</gene>
<keyword evidence="1" id="KW-0812">Transmembrane</keyword>
<organism evidence="2 3">
    <name type="scientific">Roseinatronobacter ekhonensis</name>
    <dbReference type="NCBI Taxonomy" id="254356"/>
    <lineage>
        <taxon>Bacteria</taxon>
        <taxon>Pseudomonadati</taxon>
        <taxon>Pseudomonadota</taxon>
        <taxon>Alphaproteobacteria</taxon>
        <taxon>Rhodobacterales</taxon>
        <taxon>Paracoccaceae</taxon>
        <taxon>Roseinatronobacter</taxon>
    </lineage>
</organism>
<dbReference type="OrthoDB" id="7864687at2"/>
<name>A0A3B0MTE0_9RHOB</name>
<accession>A0A3B0MTE0</accession>
<feature type="transmembrane region" description="Helical" evidence="1">
    <location>
        <begin position="309"/>
        <end position="332"/>
    </location>
</feature>
<evidence type="ECO:0000313" key="3">
    <source>
        <dbReference type="Proteomes" id="UP000272908"/>
    </source>
</evidence>
<reference evidence="3" key="1">
    <citation type="submission" date="2018-08" db="EMBL/GenBank/DDBJ databases">
        <authorList>
            <person name="Rodrigo-Torres L."/>
            <person name="Arahal R. D."/>
            <person name="Lucena T."/>
        </authorList>
    </citation>
    <scope>NUCLEOTIDE SEQUENCE [LARGE SCALE GENOMIC DNA]</scope>
    <source>
        <strain evidence="3">CECT 7235</strain>
    </source>
</reference>
<sequence>MIWLRRLLGALALALAVASGWQAVALWRGGGWWVERAEDTLQQVYTTAIARAATPARVAELLDMRLSETPRNWHVIDALLAESAVLPPDLQTRVDAARDEDFSLWSYTTACSRCAYDLSQCTLGPDLACGLGINLTFAGDLLVLGREGLALGQGADVDGLDVTLAFIGLGATALVVATGGTSYTVKAGAGLMRVAHRMGRLAPDLRRVYTRAFRNGVDWGALAKGAPLARATRAEALGPALRLTDDLGVMRARAGTRGTLHLLGAADTLPEARALARTARAIGPRSTAALEVLGKSRLIRLGLRLSDEVLALLASAGAALSALGGLVAGRVLRLLRRMI</sequence>
<proteinExistence type="predicted"/>
<dbReference type="Proteomes" id="UP000272908">
    <property type="component" value="Unassembled WGS sequence"/>
</dbReference>
<dbReference type="RefSeq" id="WP_121094861.1">
    <property type="nucleotide sequence ID" value="NZ_UIHC01000015.1"/>
</dbReference>
<keyword evidence="3" id="KW-1185">Reference proteome</keyword>
<evidence type="ECO:0000313" key="2">
    <source>
        <dbReference type="EMBL" id="SUZ32104.1"/>
    </source>
</evidence>
<evidence type="ECO:0000256" key="1">
    <source>
        <dbReference type="SAM" id="Phobius"/>
    </source>
</evidence>
<keyword evidence="1" id="KW-0472">Membrane</keyword>
<protein>
    <submittedName>
        <fullName evidence="2">Uncharacterized protein</fullName>
    </submittedName>
</protein>
<dbReference type="EMBL" id="UIHC01000015">
    <property type="protein sequence ID" value="SUZ32104.1"/>
    <property type="molecule type" value="Genomic_DNA"/>
</dbReference>
<keyword evidence="1" id="KW-1133">Transmembrane helix</keyword>